<dbReference type="Proteomes" id="UP000032076">
    <property type="component" value="Unassembled WGS sequence"/>
</dbReference>
<evidence type="ECO:0000313" key="3">
    <source>
        <dbReference type="Proteomes" id="UP000032076"/>
    </source>
</evidence>
<evidence type="ECO:0000313" key="2">
    <source>
        <dbReference type="EMBL" id="KIO72367.1"/>
    </source>
</evidence>
<gene>
    <name evidence="2" type="ORF">B4167_1057</name>
</gene>
<evidence type="ECO:0008006" key="4">
    <source>
        <dbReference type="Google" id="ProtNLM"/>
    </source>
</evidence>
<name>A0ABD4A7Z1_9BACI</name>
<sequence>MAIEGPSYRSAADNLEKIAGYRVVRHEWLRQRLLEISLPTKSDHITNRVLFIQVDGLHVSRQRSHRKSKEEKMVAVHQGWSVNGERVSLIHKRHFHHETDEPFWEAVEHFLYDTFKYDPMVHLLVINGDQASWIQDAKDYFGKNAYVIVDRYHIAKEIKTIFRGHPRKNAIQRAFLDYNFDQLIVELNTAMGTLPTLELEEGAEKLLTQIENIPDAFKDYRKWLEAKGIDIKGMRRMGNAESTMCVMAMRMKNGTSWSDLGARQTIQGLISKHDRLTVHINYGFGESVNIEDKQENKKSYKKQVRKTVKESVRNNVPYLTKSIGKPITQALRGLQGV</sequence>
<protein>
    <recommendedName>
        <fullName evidence="4">ISLre2 family transposase</fullName>
    </recommendedName>
</protein>
<organism evidence="2 3">
    <name type="scientific">Caldibacillus thermoamylovorans</name>
    <dbReference type="NCBI Taxonomy" id="35841"/>
    <lineage>
        <taxon>Bacteria</taxon>
        <taxon>Bacillati</taxon>
        <taxon>Bacillota</taxon>
        <taxon>Bacilli</taxon>
        <taxon>Bacillales</taxon>
        <taxon>Bacillaceae</taxon>
        <taxon>Caldibacillus</taxon>
    </lineage>
</organism>
<dbReference type="Pfam" id="PF06782">
    <property type="entry name" value="UPF0236"/>
    <property type="match status" value="1"/>
</dbReference>
<accession>A0ABD4A7Z1</accession>
<comment type="similarity">
    <text evidence="1">Belongs to the UPF0236 family.</text>
</comment>
<proteinExistence type="inferred from homology"/>
<comment type="caution">
    <text evidence="2">The sequence shown here is derived from an EMBL/GenBank/DDBJ whole genome shotgun (WGS) entry which is preliminary data.</text>
</comment>
<dbReference type="InterPro" id="IPR009620">
    <property type="entry name" value="UPF0236"/>
</dbReference>
<dbReference type="EMBL" id="JXLU01000095">
    <property type="protein sequence ID" value="KIO72367.1"/>
    <property type="molecule type" value="Genomic_DNA"/>
</dbReference>
<dbReference type="AlphaFoldDB" id="A0ABD4A7Z1"/>
<evidence type="ECO:0000256" key="1">
    <source>
        <dbReference type="ARBA" id="ARBA00006539"/>
    </source>
</evidence>
<reference evidence="2 3" key="1">
    <citation type="submission" date="2015-01" db="EMBL/GenBank/DDBJ databases">
        <title>Draft Genome Sequences of Four Bacillus thermoamylovorans Strains, Isolated From Food Products.</title>
        <authorList>
            <person name="Krawcyk A.O."/>
            <person name="Berendsen E.M."/>
            <person name="Eijlander R.T."/>
            <person name="de Jong A."/>
            <person name="Wells-Bennik M."/>
            <person name="Kuipers O.P."/>
        </authorList>
    </citation>
    <scope>NUCLEOTIDE SEQUENCE [LARGE SCALE GENOMIC DNA]</scope>
    <source>
        <strain evidence="2 3">B4167</strain>
    </source>
</reference>